<evidence type="ECO:0000313" key="2">
    <source>
        <dbReference type="EMBL" id="OJA14286.1"/>
    </source>
</evidence>
<feature type="region of interest" description="Disordered" evidence="1">
    <location>
        <begin position="1"/>
        <end position="54"/>
    </location>
</feature>
<evidence type="ECO:0000313" key="3">
    <source>
        <dbReference type="Proteomes" id="UP000183567"/>
    </source>
</evidence>
<feature type="compositionally biased region" description="Polar residues" evidence="1">
    <location>
        <begin position="1"/>
        <end position="12"/>
    </location>
</feature>
<keyword evidence="3" id="KW-1185">Reference proteome</keyword>
<dbReference type="EMBL" id="LVVM01003772">
    <property type="protein sequence ID" value="OJA14286.1"/>
    <property type="molecule type" value="Genomic_DNA"/>
</dbReference>
<gene>
    <name evidence="2" type="ORF">AZE42_11935</name>
</gene>
<sequence>MSPFQEQHNNAIQGDRKHMHLPGVERSTSPWTQSPDDGSREFPKQRSLANGAGV</sequence>
<name>A0A1J8PY98_9AGAM</name>
<dbReference type="AlphaFoldDB" id="A0A1J8PY98"/>
<protein>
    <submittedName>
        <fullName evidence="2">Uncharacterized protein</fullName>
    </submittedName>
</protein>
<accession>A0A1J8PY98</accession>
<reference evidence="2 3" key="1">
    <citation type="submission" date="2016-03" db="EMBL/GenBank/DDBJ databases">
        <title>Comparative genomics of the ectomycorrhizal sister species Rhizopogon vinicolor and Rhizopogon vesiculosus (Basidiomycota: Boletales) reveals a divergence of the mating type B locus.</title>
        <authorList>
            <person name="Mujic A.B."/>
            <person name="Kuo A."/>
            <person name="Tritt A."/>
            <person name="Lipzen A."/>
            <person name="Chen C."/>
            <person name="Johnson J."/>
            <person name="Sharma A."/>
            <person name="Barry K."/>
            <person name="Grigoriev I.V."/>
            <person name="Spatafora J.W."/>
        </authorList>
    </citation>
    <scope>NUCLEOTIDE SEQUENCE [LARGE SCALE GENOMIC DNA]</scope>
    <source>
        <strain evidence="2 3">AM-OR11-056</strain>
    </source>
</reference>
<dbReference type="Proteomes" id="UP000183567">
    <property type="component" value="Unassembled WGS sequence"/>
</dbReference>
<comment type="caution">
    <text evidence="2">The sequence shown here is derived from an EMBL/GenBank/DDBJ whole genome shotgun (WGS) entry which is preliminary data.</text>
</comment>
<organism evidence="2 3">
    <name type="scientific">Rhizopogon vesiculosus</name>
    <dbReference type="NCBI Taxonomy" id="180088"/>
    <lineage>
        <taxon>Eukaryota</taxon>
        <taxon>Fungi</taxon>
        <taxon>Dikarya</taxon>
        <taxon>Basidiomycota</taxon>
        <taxon>Agaricomycotina</taxon>
        <taxon>Agaricomycetes</taxon>
        <taxon>Agaricomycetidae</taxon>
        <taxon>Boletales</taxon>
        <taxon>Suillineae</taxon>
        <taxon>Rhizopogonaceae</taxon>
        <taxon>Rhizopogon</taxon>
    </lineage>
</organism>
<feature type="compositionally biased region" description="Polar residues" evidence="1">
    <location>
        <begin position="26"/>
        <end position="36"/>
    </location>
</feature>
<proteinExistence type="predicted"/>
<evidence type="ECO:0000256" key="1">
    <source>
        <dbReference type="SAM" id="MobiDB-lite"/>
    </source>
</evidence>